<dbReference type="Proteomes" id="UP000246410">
    <property type="component" value="Unassembled WGS sequence"/>
</dbReference>
<keyword evidence="1" id="KW-1133">Transmembrane helix</keyword>
<gene>
    <name evidence="2" type="ORF">DFR69_119104</name>
</gene>
<accession>A0A317N1G9</accession>
<proteinExistence type="predicted"/>
<evidence type="ECO:0000313" key="2">
    <source>
        <dbReference type="EMBL" id="PWV67790.1"/>
    </source>
</evidence>
<sequence>MWRSDGVGAEELRWRWALAGLVLGCIAVAVTAFSAQYPVSITAAVVLTGLAVSHLDEYRPAGARLVSLGFGALVPTAAAAAMHGVGSL</sequence>
<dbReference type="RefSeq" id="WP_110041546.1">
    <property type="nucleotide sequence ID" value="NZ_QGTL01000019.1"/>
</dbReference>
<keyword evidence="3" id="KW-1185">Reference proteome</keyword>
<evidence type="ECO:0000313" key="3">
    <source>
        <dbReference type="Proteomes" id="UP000246410"/>
    </source>
</evidence>
<dbReference type="AlphaFoldDB" id="A0A317N1G9"/>
<comment type="caution">
    <text evidence="2">The sequence shown here is derived from an EMBL/GenBank/DDBJ whole genome shotgun (WGS) entry which is preliminary data.</text>
</comment>
<feature type="transmembrane region" description="Helical" evidence="1">
    <location>
        <begin position="65"/>
        <end position="85"/>
    </location>
</feature>
<keyword evidence="1" id="KW-0472">Membrane</keyword>
<evidence type="ECO:0000256" key="1">
    <source>
        <dbReference type="SAM" id="Phobius"/>
    </source>
</evidence>
<feature type="transmembrane region" description="Helical" evidence="1">
    <location>
        <begin position="12"/>
        <end position="30"/>
    </location>
</feature>
<feature type="transmembrane region" description="Helical" evidence="1">
    <location>
        <begin position="36"/>
        <end position="53"/>
    </location>
</feature>
<protein>
    <submittedName>
        <fullName evidence="2">Uncharacterized protein</fullName>
    </submittedName>
</protein>
<dbReference type="EMBL" id="QGTL01000019">
    <property type="protein sequence ID" value="PWV67790.1"/>
    <property type="molecule type" value="Genomic_DNA"/>
</dbReference>
<keyword evidence="1" id="KW-0812">Transmembrane</keyword>
<reference evidence="2 3" key="1">
    <citation type="submission" date="2018-05" db="EMBL/GenBank/DDBJ databases">
        <title>Genomic Encyclopedia of Type Strains, Phase IV (KMG-IV): sequencing the most valuable type-strain genomes for metagenomic binning, comparative biology and taxonomic classification.</title>
        <authorList>
            <person name="Goeker M."/>
        </authorList>
    </citation>
    <scope>NUCLEOTIDE SEQUENCE [LARGE SCALE GENOMIC DNA]</scope>
    <source>
        <strain evidence="2 3">DSM 44717</strain>
    </source>
</reference>
<organism evidence="2 3">
    <name type="scientific">Nocardia neocaledoniensis</name>
    <dbReference type="NCBI Taxonomy" id="236511"/>
    <lineage>
        <taxon>Bacteria</taxon>
        <taxon>Bacillati</taxon>
        <taxon>Actinomycetota</taxon>
        <taxon>Actinomycetes</taxon>
        <taxon>Mycobacteriales</taxon>
        <taxon>Nocardiaceae</taxon>
        <taxon>Nocardia</taxon>
    </lineage>
</organism>
<name>A0A317N1G9_9NOCA</name>